<accession>A0A4R3JAS4</accession>
<dbReference type="GO" id="GO:0019867">
    <property type="term" value="C:outer membrane"/>
    <property type="evidence" value="ECO:0007669"/>
    <property type="project" value="TreeGrafter"/>
</dbReference>
<dbReference type="Gene3D" id="3.40.80.10">
    <property type="entry name" value="Peptidoglycan recognition protein-like"/>
    <property type="match status" value="1"/>
</dbReference>
<dbReference type="InterPro" id="IPR036366">
    <property type="entry name" value="PGBDSf"/>
</dbReference>
<dbReference type="SUPFAM" id="SSF47090">
    <property type="entry name" value="PGBD-like"/>
    <property type="match status" value="1"/>
</dbReference>
<dbReference type="EMBL" id="SLZW01000006">
    <property type="protein sequence ID" value="TCS62123.1"/>
    <property type="molecule type" value="Genomic_DNA"/>
</dbReference>
<dbReference type="InterPro" id="IPR051206">
    <property type="entry name" value="NAMLAA_amidase_2"/>
</dbReference>
<evidence type="ECO:0000256" key="1">
    <source>
        <dbReference type="ARBA" id="ARBA00001561"/>
    </source>
</evidence>
<comment type="catalytic activity">
    <reaction evidence="1">
        <text>Hydrolyzes the link between N-acetylmuramoyl residues and L-amino acid residues in certain cell-wall glycopeptides.</text>
        <dbReference type="EC" id="3.5.1.28"/>
    </reaction>
</comment>
<dbReference type="Pfam" id="PF01510">
    <property type="entry name" value="Amidase_2"/>
    <property type="match status" value="1"/>
</dbReference>
<dbReference type="GO" id="GO:0009253">
    <property type="term" value="P:peptidoglycan catabolic process"/>
    <property type="evidence" value="ECO:0007669"/>
    <property type="project" value="InterPro"/>
</dbReference>
<evidence type="ECO:0000256" key="3">
    <source>
        <dbReference type="ARBA" id="ARBA00011901"/>
    </source>
</evidence>
<dbReference type="InterPro" id="IPR036365">
    <property type="entry name" value="PGBD-like_sf"/>
</dbReference>
<evidence type="ECO:0000313" key="8">
    <source>
        <dbReference type="Proteomes" id="UP000295304"/>
    </source>
</evidence>
<keyword evidence="5" id="KW-0961">Cell wall biogenesis/degradation</keyword>
<dbReference type="Proteomes" id="UP000295304">
    <property type="component" value="Unassembled WGS sequence"/>
</dbReference>
<dbReference type="RefSeq" id="WP_132939206.1">
    <property type="nucleotide sequence ID" value="NZ_CP119676.1"/>
</dbReference>
<evidence type="ECO:0000256" key="5">
    <source>
        <dbReference type="ARBA" id="ARBA00023316"/>
    </source>
</evidence>
<dbReference type="CDD" id="cd06583">
    <property type="entry name" value="PGRP"/>
    <property type="match status" value="1"/>
</dbReference>
<sequence>MTALSPNFDARAKDTQIDMLVLHYTGMQSARDALTRLCDPAAGVSAHYLIDEDGVVHRLVDEDKRAWHAGVAWWRGSIEINARSIGVELVNPGHEWGYRPFPEAQMRSLIEISRAILSRHPIPARNVVGHSDVAPTRKTDPGEFFDWARLAEAGIGLWPVGVTPHPAPPDRARAIFSGYGYEIKNFPATVRAFQRHFRPDNVTGQADPDTLGALVGLLDLIPS</sequence>
<keyword evidence="8" id="KW-1185">Reference proteome</keyword>
<evidence type="ECO:0000259" key="6">
    <source>
        <dbReference type="SMART" id="SM00644"/>
    </source>
</evidence>
<feature type="domain" description="N-acetylmuramoyl-L-alanine amidase" evidence="6">
    <location>
        <begin position="5"/>
        <end position="142"/>
    </location>
</feature>
<keyword evidence="4" id="KW-0378">Hydrolase</keyword>
<dbReference type="AlphaFoldDB" id="A0A4R3JAS4"/>
<dbReference type="SMART" id="SM00644">
    <property type="entry name" value="Ami_2"/>
    <property type="match status" value="1"/>
</dbReference>
<evidence type="ECO:0000256" key="4">
    <source>
        <dbReference type="ARBA" id="ARBA00022801"/>
    </source>
</evidence>
<organism evidence="7 8">
    <name type="scientific">Varunaivibrio sulfuroxidans</name>
    <dbReference type="NCBI Taxonomy" id="1773489"/>
    <lineage>
        <taxon>Bacteria</taxon>
        <taxon>Pseudomonadati</taxon>
        <taxon>Pseudomonadota</taxon>
        <taxon>Alphaproteobacteria</taxon>
        <taxon>Rhodospirillales</taxon>
        <taxon>Magnetovibrionaceae</taxon>
        <taxon>Varunaivibrio</taxon>
    </lineage>
</organism>
<dbReference type="InterPro" id="IPR036505">
    <property type="entry name" value="Amidase/PGRP_sf"/>
</dbReference>
<dbReference type="Gene3D" id="1.10.101.10">
    <property type="entry name" value="PGBD-like superfamily/PGBD"/>
    <property type="match status" value="1"/>
</dbReference>
<protein>
    <recommendedName>
        <fullName evidence="3">N-acetylmuramoyl-L-alanine amidase</fullName>
        <ecNumber evidence="3">3.5.1.28</ecNumber>
    </recommendedName>
</protein>
<gene>
    <name evidence="7" type="ORF">EDD55_10681</name>
</gene>
<evidence type="ECO:0000313" key="7">
    <source>
        <dbReference type="EMBL" id="TCS62123.1"/>
    </source>
</evidence>
<dbReference type="InterPro" id="IPR002502">
    <property type="entry name" value="Amidase_domain"/>
</dbReference>
<dbReference type="SUPFAM" id="SSF55846">
    <property type="entry name" value="N-acetylmuramoyl-L-alanine amidase-like"/>
    <property type="match status" value="1"/>
</dbReference>
<dbReference type="GO" id="GO:0009254">
    <property type="term" value="P:peptidoglycan turnover"/>
    <property type="evidence" value="ECO:0007669"/>
    <property type="project" value="TreeGrafter"/>
</dbReference>
<comment type="similarity">
    <text evidence="2">Belongs to the N-acetylmuramoyl-L-alanine amidase 2 family.</text>
</comment>
<dbReference type="GO" id="GO:0008745">
    <property type="term" value="F:N-acetylmuramoyl-L-alanine amidase activity"/>
    <property type="evidence" value="ECO:0007669"/>
    <property type="project" value="UniProtKB-EC"/>
</dbReference>
<proteinExistence type="inferred from homology"/>
<dbReference type="PANTHER" id="PTHR30417:SF1">
    <property type="entry name" value="N-ACETYLMURAMOYL-L-ALANINE AMIDASE AMID"/>
    <property type="match status" value="1"/>
</dbReference>
<dbReference type="PANTHER" id="PTHR30417">
    <property type="entry name" value="N-ACETYLMURAMOYL-L-ALANINE AMIDASE AMID"/>
    <property type="match status" value="1"/>
</dbReference>
<name>A0A4R3JAS4_9PROT</name>
<evidence type="ECO:0000256" key="2">
    <source>
        <dbReference type="ARBA" id="ARBA00007553"/>
    </source>
</evidence>
<dbReference type="GO" id="GO:0071555">
    <property type="term" value="P:cell wall organization"/>
    <property type="evidence" value="ECO:0007669"/>
    <property type="project" value="UniProtKB-KW"/>
</dbReference>
<dbReference type="EC" id="3.5.1.28" evidence="3"/>
<dbReference type="OrthoDB" id="9794842at2"/>
<comment type="caution">
    <text evidence="7">The sequence shown here is derived from an EMBL/GenBank/DDBJ whole genome shotgun (WGS) entry which is preliminary data.</text>
</comment>
<reference evidence="7 8" key="1">
    <citation type="submission" date="2019-03" db="EMBL/GenBank/DDBJ databases">
        <title>Genomic Encyclopedia of Type Strains, Phase IV (KMG-IV): sequencing the most valuable type-strain genomes for metagenomic binning, comparative biology and taxonomic classification.</title>
        <authorList>
            <person name="Goeker M."/>
        </authorList>
    </citation>
    <scope>NUCLEOTIDE SEQUENCE [LARGE SCALE GENOMIC DNA]</scope>
    <source>
        <strain evidence="7 8">DSM 101688</strain>
    </source>
</reference>